<evidence type="ECO:0000256" key="7">
    <source>
        <dbReference type="HAMAP-Rule" id="MF_01153"/>
    </source>
</evidence>
<dbReference type="SUPFAM" id="SSF158682">
    <property type="entry name" value="TerB-like"/>
    <property type="match status" value="1"/>
</dbReference>
<dbReference type="Proteomes" id="UP001595710">
    <property type="component" value="Unassembled WGS sequence"/>
</dbReference>
<dbReference type="InterPro" id="IPR001623">
    <property type="entry name" value="DnaJ_domain"/>
</dbReference>
<dbReference type="RefSeq" id="WP_377361887.1">
    <property type="nucleotide sequence ID" value="NZ_JBHRYN010000003.1"/>
</dbReference>
<evidence type="ECO:0000256" key="2">
    <source>
        <dbReference type="ARBA" id="ARBA00022519"/>
    </source>
</evidence>
<dbReference type="PRINTS" id="PR00625">
    <property type="entry name" value="JDOMAIN"/>
</dbReference>
<evidence type="ECO:0000256" key="3">
    <source>
        <dbReference type="ARBA" id="ARBA00022692"/>
    </source>
</evidence>
<organism evidence="9 10">
    <name type="scientific">Reinekea marina</name>
    <dbReference type="NCBI Taxonomy" id="1310421"/>
    <lineage>
        <taxon>Bacteria</taxon>
        <taxon>Pseudomonadati</taxon>
        <taxon>Pseudomonadota</taxon>
        <taxon>Gammaproteobacteria</taxon>
        <taxon>Oceanospirillales</taxon>
        <taxon>Saccharospirillaceae</taxon>
        <taxon>Reinekea</taxon>
    </lineage>
</organism>
<gene>
    <name evidence="7 9" type="primary">djlA</name>
    <name evidence="9" type="ORF">ACFOND_00565</name>
</gene>
<dbReference type="PROSITE" id="PS50076">
    <property type="entry name" value="DNAJ_2"/>
    <property type="match status" value="1"/>
</dbReference>
<dbReference type="InterPro" id="IPR050817">
    <property type="entry name" value="DjlA_DnaK_co-chaperone"/>
</dbReference>
<feature type="topological domain" description="Periplasmic" evidence="7">
    <location>
        <begin position="1"/>
        <end position="7"/>
    </location>
</feature>
<dbReference type="SMART" id="SM00271">
    <property type="entry name" value="DnaJ"/>
    <property type="match status" value="1"/>
</dbReference>
<dbReference type="CDD" id="cd07316">
    <property type="entry name" value="terB_like_DjlA"/>
    <property type="match status" value="1"/>
</dbReference>
<dbReference type="HAMAP" id="MF_01153">
    <property type="entry name" value="DjlA"/>
    <property type="match status" value="1"/>
</dbReference>
<dbReference type="Gene3D" id="1.10.3680.10">
    <property type="entry name" value="TerB-like"/>
    <property type="match status" value="1"/>
</dbReference>
<protein>
    <recommendedName>
        <fullName evidence="7">Co-chaperone protein DjlA</fullName>
    </recommendedName>
</protein>
<name>A0ABV7WP60_9GAMM</name>
<evidence type="ECO:0000256" key="1">
    <source>
        <dbReference type="ARBA" id="ARBA00022475"/>
    </source>
</evidence>
<evidence type="ECO:0000256" key="6">
    <source>
        <dbReference type="ARBA" id="ARBA00023186"/>
    </source>
</evidence>
<dbReference type="Pfam" id="PF05099">
    <property type="entry name" value="TerB"/>
    <property type="match status" value="1"/>
</dbReference>
<proteinExistence type="inferred from homology"/>
<keyword evidence="2 7" id="KW-0997">Cell inner membrane</keyword>
<evidence type="ECO:0000313" key="10">
    <source>
        <dbReference type="Proteomes" id="UP001595710"/>
    </source>
</evidence>
<comment type="domain">
    <text evidence="7">The transmembrane domain is a dimerization domain.</text>
</comment>
<dbReference type="CDD" id="cd06257">
    <property type="entry name" value="DnaJ"/>
    <property type="match status" value="1"/>
</dbReference>
<keyword evidence="3 7" id="KW-0812">Transmembrane</keyword>
<comment type="caution">
    <text evidence="9">The sequence shown here is derived from an EMBL/GenBank/DDBJ whole genome shotgun (WGS) entry which is preliminary data.</text>
</comment>
<feature type="domain" description="J" evidence="8">
    <location>
        <begin position="202"/>
        <end position="266"/>
    </location>
</feature>
<evidence type="ECO:0000313" key="9">
    <source>
        <dbReference type="EMBL" id="MFC3700114.1"/>
    </source>
</evidence>
<keyword evidence="5 7" id="KW-0472">Membrane</keyword>
<evidence type="ECO:0000259" key="8">
    <source>
        <dbReference type="PROSITE" id="PS50076"/>
    </source>
</evidence>
<sequence>MLNWTGKLIGAALGLYFGGPVGAALGILLGNAFDKTQARRAQGDIGGGSKGVLQTAFFQATFLVMGKVAKADGRVSEQEIEIARHVMARMGLSERQRLEAMSLFNEGKDPEFSIETVLTDLADVIGRRATLAQIFLEVQLQVAYSDGQLTVNERNVLQTISNYLGINRIQFEIIHQRIRAQMHFSEGQHQQQPRSSQSQLANAYQILGVSASSSDAELKKAYRRLMNQHHPDKLVAKGLPEEMMSIAKEKTQEIQTAYERVRKARKAA</sequence>
<keyword evidence="6 7" id="KW-0143">Chaperone</keyword>
<comment type="subunit">
    <text evidence="7">Homodimer.</text>
</comment>
<dbReference type="Gene3D" id="1.10.287.110">
    <property type="entry name" value="DnaJ domain"/>
    <property type="match status" value="1"/>
</dbReference>
<dbReference type="InterPro" id="IPR007791">
    <property type="entry name" value="DjlA_N"/>
</dbReference>
<reference evidence="10" key="1">
    <citation type="journal article" date="2019" name="Int. J. Syst. Evol. Microbiol.">
        <title>The Global Catalogue of Microorganisms (GCM) 10K type strain sequencing project: providing services to taxonomists for standard genome sequencing and annotation.</title>
        <authorList>
            <consortium name="The Broad Institute Genomics Platform"/>
            <consortium name="The Broad Institute Genome Sequencing Center for Infectious Disease"/>
            <person name="Wu L."/>
            <person name="Ma J."/>
        </authorList>
    </citation>
    <scope>NUCLEOTIDE SEQUENCE [LARGE SCALE GENOMIC DNA]</scope>
    <source>
        <strain evidence="10">CECT 8288</strain>
    </source>
</reference>
<dbReference type="PANTHER" id="PTHR24074">
    <property type="entry name" value="CO-CHAPERONE PROTEIN DJLA"/>
    <property type="match status" value="1"/>
</dbReference>
<comment type="function">
    <text evidence="7">Regulatory DnaK co-chaperone. Direct interaction between DnaK and DjlA is needed for the induction of the wcaABCDE operon, involved in the synthesis of a colanic acid polysaccharide capsule, possibly through activation of the RcsB/RcsC phosphotransfer signaling pathway. The colanic acid capsule may help the bacterium survive conditions outside the host.</text>
</comment>
<keyword evidence="4 7" id="KW-1133">Transmembrane helix</keyword>
<dbReference type="InterPro" id="IPR036869">
    <property type="entry name" value="J_dom_sf"/>
</dbReference>
<dbReference type="Pfam" id="PF00226">
    <property type="entry name" value="DnaJ"/>
    <property type="match status" value="1"/>
</dbReference>
<dbReference type="InterPro" id="IPR029024">
    <property type="entry name" value="TerB-like"/>
</dbReference>
<keyword evidence="1 7" id="KW-1003">Cell membrane</keyword>
<keyword evidence="10" id="KW-1185">Reference proteome</keyword>
<dbReference type="InterPro" id="IPR023749">
    <property type="entry name" value="DjlA"/>
</dbReference>
<evidence type="ECO:0000256" key="4">
    <source>
        <dbReference type="ARBA" id="ARBA00022989"/>
    </source>
</evidence>
<comment type="subcellular location">
    <subcellularLocation>
        <location evidence="7">Cell inner membrane</location>
        <topology evidence="7">Single-pass type III membrane protein</topology>
    </subcellularLocation>
</comment>
<evidence type="ECO:0000256" key="5">
    <source>
        <dbReference type="ARBA" id="ARBA00023136"/>
    </source>
</evidence>
<dbReference type="EMBL" id="JBHRYN010000003">
    <property type="protein sequence ID" value="MFC3700114.1"/>
    <property type="molecule type" value="Genomic_DNA"/>
</dbReference>
<feature type="topological domain" description="Cytoplasmic" evidence="7">
    <location>
        <begin position="32"/>
        <end position="268"/>
    </location>
</feature>
<dbReference type="NCBIfam" id="NF006948">
    <property type="entry name" value="PRK09430.1"/>
    <property type="match status" value="1"/>
</dbReference>
<accession>A0ABV7WP60</accession>
<dbReference type="SUPFAM" id="SSF46565">
    <property type="entry name" value="Chaperone J-domain"/>
    <property type="match status" value="1"/>
</dbReference>